<dbReference type="EMBL" id="JACNMF010000001">
    <property type="protein sequence ID" value="MBC3757432.1"/>
    <property type="molecule type" value="Genomic_DNA"/>
</dbReference>
<comment type="caution">
    <text evidence="1">The sequence shown here is derived from an EMBL/GenBank/DDBJ whole genome shotgun (WGS) entry which is preliminary data.</text>
</comment>
<name>A0A923KJI8_9FLAO</name>
<evidence type="ECO:0008006" key="3">
    <source>
        <dbReference type="Google" id="ProtNLM"/>
    </source>
</evidence>
<dbReference type="AlphaFoldDB" id="A0A923KJI8"/>
<dbReference type="RefSeq" id="WP_186558791.1">
    <property type="nucleotide sequence ID" value="NZ_JACNMF010000001.1"/>
</dbReference>
<proteinExistence type="predicted"/>
<reference evidence="1" key="1">
    <citation type="submission" date="2020-08" db="EMBL/GenBank/DDBJ databases">
        <title>Hyunsoonleella sp. strain SJ7 genome sequencing and assembly.</title>
        <authorList>
            <person name="Kim I."/>
        </authorList>
    </citation>
    <scope>NUCLEOTIDE SEQUENCE</scope>
    <source>
        <strain evidence="1">SJ7</strain>
    </source>
</reference>
<accession>A0A923KJI8</accession>
<organism evidence="1 2">
    <name type="scientific">Hyunsoonleella aquatilis</name>
    <dbReference type="NCBI Taxonomy" id="2762758"/>
    <lineage>
        <taxon>Bacteria</taxon>
        <taxon>Pseudomonadati</taxon>
        <taxon>Bacteroidota</taxon>
        <taxon>Flavobacteriia</taxon>
        <taxon>Flavobacteriales</taxon>
        <taxon>Flavobacteriaceae</taxon>
    </lineage>
</organism>
<evidence type="ECO:0000313" key="2">
    <source>
        <dbReference type="Proteomes" id="UP000656244"/>
    </source>
</evidence>
<dbReference type="Proteomes" id="UP000656244">
    <property type="component" value="Unassembled WGS sequence"/>
</dbReference>
<gene>
    <name evidence="1" type="ORF">H7U19_03380</name>
</gene>
<dbReference type="PROSITE" id="PS51257">
    <property type="entry name" value="PROKAR_LIPOPROTEIN"/>
    <property type="match status" value="1"/>
</dbReference>
<keyword evidence="2" id="KW-1185">Reference proteome</keyword>
<protein>
    <recommendedName>
        <fullName evidence="3">Lipoprotein</fullName>
    </recommendedName>
</protein>
<sequence length="170" mass="19090">MKNLFLLFCLALIALGCKEEPDNSAQELFVKNSKIVLKAHSDWENETLDYSIYAEDAIALSTVFGVGVDSMLIHSDESKARDKAFLDRYDFKLLDKPPVLLPGVNPDTKLPDGSVRYYSTWEVTLPATDSTEAKSGKIKLYHSFDFNEEGKIVLEQGYGDYSGLMSYLNE</sequence>
<evidence type="ECO:0000313" key="1">
    <source>
        <dbReference type="EMBL" id="MBC3757432.1"/>
    </source>
</evidence>